<dbReference type="PANTHER" id="PTHR46401">
    <property type="entry name" value="GLYCOSYLTRANSFERASE WBBK-RELATED"/>
    <property type="match status" value="1"/>
</dbReference>
<dbReference type="InterPro" id="IPR001296">
    <property type="entry name" value="Glyco_trans_1"/>
</dbReference>
<reference evidence="3" key="1">
    <citation type="submission" date="2018-07" db="EMBL/GenBank/DDBJ databases">
        <title>Complete genome sequence of Sphingomonas bisphenolicum strain AO1, a bisphenol A degradative bacterium isolated from Japanese farm field.</title>
        <authorList>
            <person name="Murakami M."/>
            <person name="Koh M."/>
            <person name="Koba S."/>
            <person name="Matsumura Y."/>
        </authorList>
    </citation>
    <scope>NUCLEOTIDE SEQUENCE</scope>
    <source>
        <strain evidence="3">AO1</strain>
    </source>
</reference>
<name>A0ABN5WJR7_9SPHN</name>
<dbReference type="CDD" id="cd03809">
    <property type="entry name" value="GT4_MtfB-like"/>
    <property type="match status" value="1"/>
</dbReference>
<dbReference type="EMBL" id="AP018817">
    <property type="protein sequence ID" value="BBF71407.1"/>
    <property type="molecule type" value="Genomic_DNA"/>
</dbReference>
<evidence type="ECO:0000256" key="1">
    <source>
        <dbReference type="ARBA" id="ARBA00022679"/>
    </source>
</evidence>
<keyword evidence="4" id="KW-1185">Reference proteome</keyword>
<keyword evidence="1" id="KW-0808">Transferase</keyword>
<accession>A0ABN5WJR7</accession>
<proteinExistence type="predicted"/>
<sequence length="286" mass="31945">MDVAHWTYPLPLFVPGARNIYTIHDIVPIKFPAMSSGSEDYLRTCHAITKRADHILTVSEASRTDLIEHFALDPERISNSYQALSAWHGIATEENETIDRLLGRWQLTDRGYFLFFGAIEPKKNVARLLEAFVTSESEAPLVLVSGGGWDNATERAMLERLMVAGAHPRIILIDYLPRSELAHIIRHARATIFPSLYEGFGLPALESMAMGTPVITSDRGALPEIVGDAALLIDPLSVGSISDAIRRINNDAVLRDSLKYKGVQRAQLFSMDAYRVRIGKLFERWS</sequence>
<evidence type="ECO:0000313" key="4">
    <source>
        <dbReference type="Proteomes" id="UP001059971"/>
    </source>
</evidence>
<evidence type="ECO:0000313" key="3">
    <source>
        <dbReference type="EMBL" id="BBF71407.1"/>
    </source>
</evidence>
<organism evidence="3 4">
    <name type="scientific">Sphingomonas bisphenolicum</name>
    <dbReference type="NCBI Taxonomy" id="296544"/>
    <lineage>
        <taxon>Bacteria</taxon>
        <taxon>Pseudomonadati</taxon>
        <taxon>Pseudomonadota</taxon>
        <taxon>Alphaproteobacteria</taxon>
        <taxon>Sphingomonadales</taxon>
        <taxon>Sphingomonadaceae</taxon>
        <taxon>Sphingomonas</taxon>
    </lineage>
</organism>
<evidence type="ECO:0000259" key="2">
    <source>
        <dbReference type="Pfam" id="PF00534"/>
    </source>
</evidence>
<dbReference type="SUPFAM" id="SSF53756">
    <property type="entry name" value="UDP-Glycosyltransferase/glycogen phosphorylase"/>
    <property type="match status" value="1"/>
</dbReference>
<protein>
    <recommendedName>
        <fullName evidence="2">Glycosyl transferase family 1 domain-containing protein</fullName>
    </recommendedName>
</protein>
<dbReference type="Gene3D" id="3.40.50.2000">
    <property type="entry name" value="Glycogen Phosphorylase B"/>
    <property type="match status" value="2"/>
</dbReference>
<gene>
    <name evidence="3" type="ORF">SBA_ch1_36070</name>
</gene>
<dbReference type="Pfam" id="PF00534">
    <property type="entry name" value="Glycos_transf_1"/>
    <property type="match status" value="1"/>
</dbReference>
<dbReference type="PANTHER" id="PTHR46401:SF2">
    <property type="entry name" value="GLYCOSYLTRANSFERASE WBBK-RELATED"/>
    <property type="match status" value="1"/>
</dbReference>
<feature type="domain" description="Glycosyl transferase family 1" evidence="2">
    <location>
        <begin position="109"/>
        <end position="262"/>
    </location>
</feature>
<dbReference type="Proteomes" id="UP001059971">
    <property type="component" value="Chromosome 1"/>
</dbReference>